<gene>
    <name evidence="3" type="ORF">L1049_018909</name>
</gene>
<keyword evidence="4" id="KW-1185">Reference proteome</keyword>
<evidence type="ECO:0000313" key="3">
    <source>
        <dbReference type="EMBL" id="KAK9274095.1"/>
    </source>
</evidence>
<dbReference type="EMBL" id="JBBPBK010000012">
    <property type="protein sequence ID" value="KAK9274095.1"/>
    <property type="molecule type" value="Genomic_DNA"/>
</dbReference>
<comment type="caution">
    <text evidence="3">The sequence shown here is derived from an EMBL/GenBank/DDBJ whole genome shotgun (WGS) entry which is preliminary data.</text>
</comment>
<name>A0AAP0RAR6_LIQFO</name>
<dbReference type="PANTHER" id="PTHR46929:SF28">
    <property type="entry name" value="MYB_SANT-LIKE DNA-BINDING DOMAIN PROTEIN"/>
    <property type="match status" value="1"/>
</dbReference>
<organism evidence="3 4">
    <name type="scientific">Liquidambar formosana</name>
    <name type="common">Formosan gum</name>
    <dbReference type="NCBI Taxonomy" id="63359"/>
    <lineage>
        <taxon>Eukaryota</taxon>
        <taxon>Viridiplantae</taxon>
        <taxon>Streptophyta</taxon>
        <taxon>Embryophyta</taxon>
        <taxon>Tracheophyta</taxon>
        <taxon>Spermatophyta</taxon>
        <taxon>Magnoliopsida</taxon>
        <taxon>eudicotyledons</taxon>
        <taxon>Gunneridae</taxon>
        <taxon>Pentapetalae</taxon>
        <taxon>Saxifragales</taxon>
        <taxon>Altingiaceae</taxon>
        <taxon>Liquidambar</taxon>
    </lineage>
</organism>
<dbReference type="PANTHER" id="PTHR46929">
    <property type="entry name" value="EXPRESSED PROTEIN"/>
    <property type="match status" value="1"/>
</dbReference>
<reference evidence="3 4" key="1">
    <citation type="journal article" date="2024" name="Plant J.">
        <title>Genome sequences and population genomics reveal climatic adaptation and genomic divergence between two closely related sweetgum species.</title>
        <authorList>
            <person name="Xu W.Q."/>
            <person name="Ren C.Q."/>
            <person name="Zhang X.Y."/>
            <person name="Comes H.P."/>
            <person name="Liu X.H."/>
            <person name="Li Y.G."/>
            <person name="Kettle C.J."/>
            <person name="Jalonen R."/>
            <person name="Gaisberger H."/>
            <person name="Ma Y.Z."/>
            <person name="Qiu Y.X."/>
        </authorList>
    </citation>
    <scope>NUCLEOTIDE SEQUENCE [LARGE SCALE GENOMIC DNA]</scope>
    <source>
        <strain evidence="3">Hangzhou</strain>
    </source>
</reference>
<evidence type="ECO:0000313" key="4">
    <source>
        <dbReference type="Proteomes" id="UP001415857"/>
    </source>
</evidence>
<dbReference type="Pfam" id="PF12776">
    <property type="entry name" value="Myb_DNA-bind_3"/>
    <property type="match status" value="1"/>
</dbReference>
<sequence>MALSPVAGGRSQSAEGMDNEGLFSGDRPRTTWTIAMDRYLIDIMLEQVYKGFKHRSSFTRNAWEDMVTLINKKFGLQLDKEILQNRSKKFKQQYNAVKILLQNDGFHWDEIRQMVAADDNVWDDYLKVKTLS</sequence>
<accession>A0AAP0RAR6</accession>
<protein>
    <recommendedName>
        <fullName evidence="2">Myb/SANT-like domain-containing protein</fullName>
    </recommendedName>
</protein>
<evidence type="ECO:0000259" key="2">
    <source>
        <dbReference type="Pfam" id="PF12776"/>
    </source>
</evidence>
<proteinExistence type="predicted"/>
<feature type="domain" description="Myb/SANT-like" evidence="2">
    <location>
        <begin position="31"/>
        <end position="125"/>
    </location>
</feature>
<dbReference type="InterPro" id="IPR024752">
    <property type="entry name" value="Myb/SANT-like_dom"/>
</dbReference>
<evidence type="ECO:0000256" key="1">
    <source>
        <dbReference type="SAM" id="MobiDB-lite"/>
    </source>
</evidence>
<dbReference type="AlphaFoldDB" id="A0AAP0RAR6"/>
<dbReference type="Proteomes" id="UP001415857">
    <property type="component" value="Unassembled WGS sequence"/>
</dbReference>
<feature type="region of interest" description="Disordered" evidence="1">
    <location>
        <begin position="1"/>
        <end position="22"/>
    </location>
</feature>